<dbReference type="InterPro" id="IPR004507">
    <property type="entry name" value="UbiX-like"/>
</dbReference>
<dbReference type="CDD" id="cd12148">
    <property type="entry name" value="fungal_TF_MHR"/>
    <property type="match status" value="1"/>
</dbReference>
<organism evidence="6 7">
    <name type="scientific">Elsinoe ampelina</name>
    <dbReference type="NCBI Taxonomy" id="302913"/>
    <lineage>
        <taxon>Eukaryota</taxon>
        <taxon>Fungi</taxon>
        <taxon>Dikarya</taxon>
        <taxon>Ascomycota</taxon>
        <taxon>Pezizomycotina</taxon>
        <taxon>Dothideomycetes</taxon>
        <taxon>Dothideomycetidae</taxon>
        <taxon>Myriangiales</taxon>
        <taxon>Elsinoaceae</taxon>
        <taxon>Elsinoe</taxon>
    </lineage>
</organism>
<keyword evidence="1" id="KW-0479">Metal-binding</keyword>
<dbReference type="Pfam" id="PF04082">
    <property type="entry name" value="Fungal_trans"/>
    <property type="match status" value="1"/>
</dbReference>
<dbReference type="SUPFAM" id="SSF57701">
    <property type="entry name" value="Zn2/Cys6 DNA-binding domain"/>
    <property type="match status" value="1"/>
</dbReference>
<keyword evidence="3" id="KW-0175">Coiled coil</keyword>
<feature type="coiled-coil region" evidence="3">
    <location>
        <begin position="106"/>
        <end position="133"/>
    </location>
</feature>
<dbReference type="GO" id="GO:0003677">
    <property type="term" value="F:DNA binding"/>
    <property type="evidence" value="ECO:0007669"/>
    <property type="project" value="InterPro"/>
</dbReference>
<dbReference type="GO" id="GO:0000981">
    <property type="term" value="F:DNA-binding transcription factor activity, RNA polymerase II-specific"/>
    <property type="evidence" value="ECO:0007669"/>
    <property type="project" value="InterPro"/>
</dbReference>
<evidence type="ECO:0000256" key="4">
    <source>
        <dbReference type="SAM" id="MobiDB-lite"/>
    </source>
</evidence>
<dbReference type="GO" id="GO:0006351">
    <property type="term" value="P:DNA-templated transcription"/>
    <property type="evidence" value="ECO:0007669"/>
    <property type="project" value="InterPro"/>
</dbReference>
<dbReference type="CDD" id="cd00067">
    <property type="entry name" value="GAL4"/>
    <property type="match status" value="1"/>
</dbReference>
<feature type="region of interest" description="Disordered" evidence="4">
    <location>
        <begin position="688"/>
        <end position="753"/>
    </location>
</feature>
<feature type="compositionally biased region" description="Low complexity" evidence="4">
    <location>
        <begin position="733"/>
        <end position="745"/>
    </location>
</feature>
<dbReference type="Pfam" id="PF00172">
    <property type="entry name" value="Zn_clus"/>
    <property type="match status" value="1"/>
</dbReference>
<accession>A0A6A6FY81</accession>
<protein>
    <recommendedName>
        <fullName evidence="5">Zn(2)-C6 fungal-type domain-containing protein</fullName>
    </recommendedName>
</protein>
<proteinExistence type="predicted"/>
<dbReference type="Gene3D" id="4.10.240.10">
    <property type="entry name" value="Zn(2)-C6 fungal-type DNA-binding domain"/>
    <property type="match status" value="1"/>
</dbReference>
<feature type="domain" description="Zn(2)-C6 fungal-type" evidence="5">
    <location>
        <begin position="35"/>
        <end position="66"/>
    </location>
</feature>
<dbReference type="OrthoDB" id="1747771at2759"/>
<dbReference type="Proteomes" id="UP000799538">
    <property type="component" value="Unassembled WGS sequence"/>
</dbReference>
<dbReference type="SMART" id="SM00066">
    <property type="entry name" value="GAL4"/>
    <property type="match status" value="1"/>
</dbReference>
<dbReference type="InterPro" id="IPR007219">
    <property type="entry name" value="XnlR_reg_dom"/>
</dbReference>
<dbReference type="InterPro" id="IPR001138">
    <property type="entry name" value="Zn2Cys6_DnaBD"/>
</dbReference>
<dbReference type="PANTHER" id="PTHR43374">
    <property type="entry name" value="FLAVIN PRENYLTRANSFERASE"/>
    <property type="match status" value="1"/>
</dbReference>
<feature type="compositionally biased region" description="Polar residues" evidence="4">
    <location>
        <begin position="710"/>
        <end position="719"/>
    </location>
</feature>
<dbReference type="PROSITE" id="PS50048">
    <property type="entry name" value="ZN2_CY6_FUNGAL_2"/>
    <property type="match status" value="1"/>
</dbReference>
<dbReference type="PANTHER" id="PTHR43374:SF1">
    <property type="entry name" value="FLAVIN PRENYLTRANSFERASE PAD1, MITOCHONDRIAL"/>
    <property type="match status" value="1"/>
</dbReference>
<evidence type="ECO:0000259" key="5">
    <source>
        <dbReference type="PROSITE" id="PS50048"/>
    </source>
</evidence>
<name>A0A6A6FY81_9PEZI</name>
<dbReference type="PROSITE" id="PS00463">
    <property type="entry name" value="ZN2_CY6_FUNGAL_1"/>
    <property type="match status" value="1"/>
</dbReference>
<evidence type="ECO:0000313" key="6">
    <source>
        <dbReference type="EMBL" id="KAF2218442.1"/>
    </source>
</evidence>
<sequence>MDINSVSPRAIADAPPKQEVDDFLRRKRKVREHKACYPCRQRKVRCDLARPCKTCVEREHPELCDYHPPAKRQAIGLPHPGIDHHDDGASSYQGGGGTVTISQIDFAHLCRKLESVESTIEELRRELRYSNALSNSKTPNLSGPPTPLVNGRTLDGQRTDLPLNSTALPAFHTKNALTGQMVHLGGSSVPALVMALGQGNREQPELQDVLGKSILPLFGLDNETATYPFVDLWGLANGWTAKAEQLAKTIPSDNQCLSFFHYYRDLGHVIFAGVADIAGFEQDLTSFLMTRARYAELDQRNDGSLPPGVTEQSLYDKDLNWIGLLFAVLASGCQCSNLPRKERELTSQVYVCCSFECLRFTNFLSVPTLESIQALLVLGNVISNNMNAGTSWNLIGLTARLAQSLGLHQECPTDMHPNLKAQRNKIWWTLMWQDSLLSITYDRASFSALVDHSPMADPRNHINISPFHSAILRVSKVALDVVRDRTKPMTARELFNRITRSRDEINNLLRDCAEFLRDSRKCRSLRESIEHWCLYLHVSYVMSELCRPAISPSTSDPELARAFRQTCLDSLINTVEAWLGLQNITAYARQSWASVHRALSSALLLGIMREHAHNERCRKLLGRFIGLMGDMTSGVNPAELAAPMTRAIEALRKLRIHETPTEAHATPHFPPGHMPQSAYPLAHTHQLYPQQHNQPPPRFIEDIALGSGPSPRTDTSSPSVRHGELGGGGGSWPGSAASRVASAHSSSDEQSPYSVLNSILWGSGRMPGAIG</sequence>
<dbReference type="GO" id="GO:0008270">
    <property type="term" value="F:zinc ion binding"/>
    <property type="evidence" value="ECO:0007669"/>
    <property type="project" value="InterPro"/>
</dbReference>
<dbReference type="AlphaFoldDB" id="A0A6A6FY81"/>
<gene>
    <name evidence="6" type="ORF">BDZ85DRAFT_93506</name>
</gene>
<dbReference type="EMBL" id="ML992545">
    <property type="protein sequence ID" value="KAF2218442.1"/>
    <property type="molecule type" value="Genomic_DNA"/>
</dbReference>
<evidence type="ECO:0000313" key="7">
    <source>
        <dbReference type="Proteomes" id="UP000799538"/>
    </source>
</evidence>
<evidence type="ECO:0000256" key="1">
    <source>
        <dbReference type="ARBA" id="ARBA00022723"/>
    </source>
</evidence>
<dbReference type="InterPro" id="IPR036864">
    <property type="entry name" value="Zn2-C6_fun-type_DNA-bd_sf"/>
</dbReference>
<reference evidence="7" key="1">
    <citation type="journal article" date="2020" name="Stud. Mycol.">
        <title>101 Dothideomycetes genomes: A test case for predicting lifestyles and emergence of pathogens.</title>
        <authorList>
            <person name="Haridas S."/>
            <person name="Albert R."/>
            <person name="Binder M."/>
            <person name="Bloem J."/>
            <person name="LaButti K."/>
            <person name="Salamov A."/>
            <person name="Andreopoulos B."/>
            <person name="Baker S."/>
            <person name="Barry K."/>
            <person name="Bills G."/>
            <person name="Bluhm B."/>
            <person name="Cannon C."/>
            <person name="Castanera R."/>
            <person name="Culley D."/>
            <person name="Daum C."/>
            <person name="Ezra D."/>
            <person name="Gonzalez J."/>
            <person name="Henrissat B."/>
            <person name="Kuo A."/>
            <person name="Liang C."/>
            <person name="Lipzen A."/>
            <person name="Lutzoni F."/>
            <person name="Magnuson J."/>
            <person name="Mondo S."/>
            <person name="Nolan M."/>
            <person name="Ohm R."/>
            <person name="Pangilinan J."/>
            <person name="Park H.-J."/>
            <person name="Ramirez L."/>
            <person name="Alfaro M."/>
            <person name="Sun H."/>
            <person name="Tritt A."/>
            <person name="Yoshinaga Y."/>
            <person name="Zwiers L.-H."/>
            <person name="Turgeon B."/>
            <person name="Goodwin S."/>
            <person name="Spatafora J."/>
            <person name="Crous P."/>
            <person name="Grigoriev I."/>
        </authorList>
    </citation>
    <scope>NUCLEOTIDE SEQUENCE [LARGE SCALE GENOMIC DNA]</scope>
    <source>
        <strain evidence="7">CECT 20119</strain>
    </source>
</reference>
<keyword evidence="2" id="KW-0539">Nucleus</keyword>
<dbReference type="GO" id="GO:0016831">
    <property type="term" value="F:carboxy-lyase activity"/>
    <property type="evidence" value="ECO:0007669"/>
    <property type="project" value="TreeGrafter"/>
</dbReference>
<evidence type="ECO:0000256" key="2">
    <source>
        <dbReference type="ARBA" id="ARBA00023242"/>
    </source>
</evidence>
<evidence type="ECO:0000256" key="3">
    <source>
        <dbReference type="SAM" id="Coils"/>
    </source>
</evidence>
<dbReference type="SMART" id="SM00906">
    <property type="entry name" value="Fungal_trans"/>
    <property type="match status" value="1"/>
</dbReference>
<keyword evidence="7" id="KW-1185">Reference proteome</keyword>